<keyword evidence="2" id="KW-1185">Reference proteome</keyword>
<dbReference type="RefSeq" id="WP_085126495.1">
    <property type="nucleotide sequence ID" value="NZ_FWZX01000041.1"/>
</dbReference>
<dbReference type="PANTHER" id="PTHR43135:SF3">
    <property type="entry name" value="ALPHA-D-RIBOSE 1-METHYLPHOSPHONATE 5-TRIPHOSPHATE DIPHOSPHATASE"/>
    <property type="match status" value="1"/>
</dbReference>
<dbReference type="Gene3D" id="2.30.40.10">
    <property type="entry name" value="Urease, subunit C, domain 1"/>
    <property type="match status" value="1"/>
</dbReference>
<accession>A0A1Y6CPU0</accession>
<dbReference type="GO" id="GO:0019700">
    <property type="term" value="P:organic phosphonate catabolic process"/>
    <property type="evidence" value="ECO:0007669"/>
    <property type="project" value="InterPro"/>
</dbReference>
<dbReference type="NCBIfam" id="NF011981">
    <property type="entry name" value="PRK15446.1-2"/>
    <property type="match status" value="1"/>
</dbReference>
<sequence>MTAEQLVLRNARIVLEDRIVEGTVSCRDGRIAELGEGDSALGEDLGGDWLLPGLIELHTDNLEGHLHPRPGVTWPTLPGLIAHDAELVAAGVTTVLDSLRIGEDPQYPNCRATVERVIEATAEARRLDTLRADHLLHLRCEVVAEGVVGDFEELVEQPDLRLVSLMDHTPGQRQFADMDAVRTYLSGRKGLKGAELEAYIQRRIAEAGDRGEHARAAISAIARERGLALASHDDATAGHVAEAAALGLTISEFPTSLEAGAAAREHGLKVVAGAPNAVRGGSSYGNVGALELAEAGHLEIFASDYVPASLLQALFLLAEVPGWDLPRAVATGSATPAAAVGLDDRGRIAPGLSADLIQVGMAGDLPVVRRVWRRGRRVI</sequence>
<dbReference type="InterPro" id="IPR011059">
    <property type="entry name" value="Metal-dep_hydrolase_composite"/>
</dbReference>
<gene>
    <name evidence="1" type="ORF">SAMN05428998_14143</name>
</gene>
<name>A0A1Y6CPU0_9PROT</name>
<dbReference type="PANTHER" id="PTHR43135">
    <property type="entry name" value="ALPHA-D-RIBOSE 1-METHYLPHOSPHONATE 5-TRIPHOSPHATE DIPHOSPHATASE"/>
    <property type="match status" value="1"/>
</dbReference>
<dbReference type="STRING" id="560819.SAMN05428998_14143"/>
<dbReference type="NCBIfam" id="NF011984">
    <property type="entry name" value="PRK15446.1-5"/>
    <property type="match status" value="1"/>
</dbReference>
<dbReference type="SUPFAM" id="SSF51338">
    <property type="entry name" value="Composite domain of metallo-dependent hydrolases"/>
    <property type="match status" value="1"/>
</dbReference>
<dbReference type="Proteomes" id="UP000192917">
    <property type="component" value="Unassembled WGS sequence"/>
</dbReference>
<dbReference type="GO" id="GO:0016810">
    <property type="term" value="F:hydrolase activity, acting on carbon-nitrogen (but not peptide) bonds"/>
    <property type="evidence" value="ECO:0007669"/>
    <property type="project" value="InterPro"/>
</dbReference>
<evidence type="ECO:0000313" key="1">
    <source>
        <dbReference type="EMBL" id="SMF80493.1"/>
    </source>
</evidence>
<dbReference type="InterPro" id="IPR051781">
    <property type="entry name" value="Metallo-dep_Hydrolase"/>
</dbReference>
<protein>
    <submittedName>
        <fullName evidence="1">Alpha-D-ribose 1-methylphosphonate 5-triphosphate diphosphatase</fullName>
    </submittedName>
</protein>
<dbReference type="AlphaFoldDB" id="A0A1Y6CPU0"/>
<proteinExistence type="predicted"/>
<dbReference type="InterPro" id="IPR012696">
    <property type="entry name" value="PhnM"/>
</dbReference>
<organism evidence="1 2">
    <name type="scientific">Tistlia consotensis USBA 355</name>
    <dbReference type="NCBI Taxonomy" id="560819"/>
    <lineage>
        <taxon>Bacteria</taxon>
        <taxon>Pseudomonadati</taxon>
        <taxon>Pseudomonadota</taxon>
        <taxon>Alphaproteobacteria</taxon>
        <taxon>Rhodospirillales</taxon>
        <taxon>Rhodovibrionaceae</taxon>
        <taxon>Tistlia</taxon>
    </lineage>
</organism>
<dbReference type="NCBIfam" id="NF011983">
    <property type="entry name" value="PRK15446.1-4"/>
    <property type="match status" value="1"/>
</dbReference>
<dbReference type="PIRSF" id="PIRSF038971">
    <property type="entry name" value="PhnM"/>
    <property type="match status" value="1"/>
</dbReference>
<dbReference type="NCBIfam" id="TIGR02318">
    <property type="entry name" value="phosphono_phnM"/>
    <property type="match status" value="1"/>
</dbReference>
<dbReference type="NCBIfam" id="NF011990">
    <property type="entry name" value="PRK15446.2-6"/>
    <property type="match status" value="1"/>
</dbReference>
<dbReference type="InterPro" id="IPR032466">
    <property type="entry name" value="Metal_Hydrolase"/>
</dbReference>
<dbReference type="EMBL" id="FWZX01000041">
    <property type="protein sequence ID" value="SMF80493.1"/>
    <property type="molecule type" value="Genomic_DNA"/>
</dbReference>
<evidence type="ECO:0000313" key="2">
    <source>
        <dbReference type="Proteomes" id="UP000192917"/>
    </source>
</evidence>
<reference evidence="1 2" key="1">
    <citation type="submission" date="2017-04" db="EMBL/GenBank/DDBJ databases">
        <authorList>
            <person name="Afonso C.L."/>
            <person name="Miller P.J."/>
            <person name="Scott M.A."/>
            <person name="Spackman E."/>
            <person name="Goraichik I."/>
            <person name="Dimitrov K.M."/>
            <person name="Suarez D.L."/>
            <person name="Swayne D.E."/>
        </authorList>
    </citation>
    <scope>NUCLEOTIDE SEQUENCE [LARGE SCALE GENOMIC DNA]</scope>
    <source>
        <strain evidence="1 2">USBA 355</strain>
    </source>
</reference>
<dbReference type="Gene3D" id="3.20.20.140">
    <property type="entry name" value="Metal-dependent hydrolases"/>
    <property type="match status" value="2"/>
</dbReference>
<dbReference type="SUPFAM" id="SSF51556">
    <property type="entry name" value="Metallo-dependent hydrolases"/>
    <property type="match status" value="1"/>
</dbReference>